<dbReference type="Proteomes" id="UP000292665">
    <property type="component" value="Unassembled WGS sequence"/>
</dbReference>
<dbReference type="EMBL" id="RCYR01000066">
    <property type="protein sequence ID" value="RYS75580.1"/>
    <property type="molecule type" value="Genomic_DNA"/>
</dbReference>
<sequence>MNKEMSLDVALDIIGTLRMMKIDEISEEKDENKKELLYKELDILTTEEEVANGLLQFEVSEKVRLSIMDKIENYYAPKLKAYYTAL</sequence>
<name>A0A4Q5C2Y5_9FIRM</name>
<protein>
    <submittedName>
        <fullName evidence="1">Uncharacterized protein</fullName>
    </submittedName>
</protein>
<proteinExistence type="predicted"/>
<evidence type="ECO:0000313" key="2">
    <source>
        <dbReference type="Proteomes" id="UP000292665"/>
    </source>
</evidence>
<comment type="caution">
    <text evidence="1">The sequence shown here is derived from an EMBL/GenBank/DDBJ whole genome shotgun (WGS) entry which is preliminary data.</text>
</comment>
<dbReference type="AlphaFoldDB" id="A0A4Q5C2Y5"/>
<gene>
    <name evidence="1" type="ORF">EAI93_14015</name>
</gene>
<organism evidence="1 2">
    <name type="scientific">[Ruminococcus] torques</name>
    <dbReference type="NCBI Taxonomy" id="33039"/>
    <lineage>
        <taxon>Bacteria</taxon>
        <taxon>Bacillati</taxon>
        <taxon>Bacillota</taxon>
        <taxon>Clostridia</taxon>
        <taxon>Lachnospirales</taxon>
        <taxon>Lachnospiraceae</taxon>
        <taxon>Mediterraneibacter</taxon>
    </lineage>
</organism>
<reference evidence="1 2" key="1">
    <citation type="journal article" date="2019" name="Science, e1252229">
        <title>Invertible promoters mediate bacterial phase variation, antibiotic resistance, and host adaptation in the gut.</title>
        <authorList>
            <person name="Jiang X."/>
            <person name="Hall A.B."/>
            <person name="Arthur T.D."/>
            <person name="Plichta D.R."/>
            <person name="Covington C.T."/>
            <person name="Poyet M."/>
            <person name="Crothers J."/>
            <person name="Moses P.L."/>
            <person name="Tolonen A.C."/>
            <person name="Vlamakis H."/>
            <person name="Alm E.J."/>
            <person name="Xavier R.J."/>
        </authorList>
    </citation>
    <scope>NUCLEOTIDE SEQUENCE [LARGE SCALE GENOMIC DNA]</scope>
    <source>
        <strain evidence="2">aa_0143</strain>
    </source>
</reference>
<evidence type="ECO:0000313" key="1">
    <source>
        <dbReference type="EMBL" id="RYS75580.1"/>
    </source>
</evidence>
<accession>A0A4Q5C2Y5</accession>